<evidence type="ECO:0000256" key="2">
    <source>
        <dbReference type="ARBA" id="ARBA00006679"/>
    </source>
</evidence>
<dbReference type="EMBL" id="JAUSTF010000004">
    <property type="protein sequence ID" value="MDQ0180773.1"/>
    <property type="molecule type" value="Genomic_DNA"/>
</dbReference>
<dbReference type="RefSeq" id="WP_306960711.1">
    <property type="nucleotide sequence ID" value="NZ_JAUSRG010000003.1"/>
</dbReference>
<name>A0AAW8DE60_9MICC</name>
<protein>
    <submittedName>
        <fullName evidence="8">Oxidoreductase</fullName>
    </submittedName>
</protein>
<reference evidence="8 10" key="1">
    <citation type="submission" date="2023-07" db="EMBL/GenBank/DDBJ databases">
        <title>Sorghum-associated microbial communities from plants grown in Nebraska, USA.</title>
        <authorList>
            <person name="Schachtman D."/>
        </authorList>
    </citation>
    <scope>NUCLEOTIDE SEQUENCE</scope>
    <source>
        <strain evidence="8">DS1006</strain>
        <strain evidence="9 10">DS1016</strain>
    </source>
</reference>
<evidence type="ECO:0000256" key="7">
    <source>
        <dbReference type="SAM" id="Phobius"/>
    </source>
</evidence>
<gene>
    <name evidence="8" type="ORF">J2S90_001753</name>
    <name evidence="9" type="ORF">J2S93_002200</name>
</gene>
<keyword evidence="10" id="KW-1185">Reference proteome</keyword>
<keyword evidence="6 7" id="KW-0472">Membrane</keyword>
<keyword evidence="3" id="KW-1003">Cell membrane</keyword>
<evidence type="ECO:0000313" key="8">
    <source>
        <dbReference type="EMBL" id="MDP9904798.1"/>
    </source>
</evidence>
<dbReference type="InterPro" id="IPR032808">
    <property type="entry name" value="DoxX"/>
</dbReference>
<evidence type="ECO:0000256" key="4">
    <source>
        <dbReference type="ARBA" id="ARBA00022692"/>
    </source>
</evidence>
<evidence type="ECO:0000256" key="6">
    <source>
        <dbReference type="ARBA" id="ARBA00023136"/>
    </source>
</evidence>
<evidence type="ECO:0000256" key="1">
    <source>
        <dbReference type="ARBA" id="ARBA00004651"/>
    </source>
</evidence>
<dbReference type="AlphaFoldDB" id="A0AAW8DE60"/>
<evidence type="ECO:0000256" key="5">
    <source>
        <dbReference type="ARBA" id="ARBA00022989"/>
    </source>
</evidence>
<evidence type="ECO:0000313" key="10">
    <source>
        <dbReference type="Proteomes" id="UP001230951"/>
    </source>
</evidence>
<dbReference type="PANTHER" id="PTHR33452">
    <property type="entry name" value="OXIDOREDUCTASE CATD-RELATED"/>
    <property type="match status" value="1"/>
</dbReference>
<dbReference type="Pfam" id="PF07681">
    <property type="entry name" value="DoxX"/>
    <property type="match status" value="1"/>
</dbReference>
<keyword evidence="5 7" id="KW-1133">Transmembrane helix</keyword>
<dbReference type="PANTHER" id="PTHR33452:SF4">
    <property type="entry name" value="BLL4328 PROTEIN"/>
    <property type="match status" value="1"/>
</dbReference>
<dbReference type="EMBL" id="JAUSRG010000003">
    <property type="protein sequence ID" value="MDP9904798.1"/>
    <property type="molecule type" value="Genomic_DNA"/>
</dbReference>
<accession>A0AAW8DE60</accession>
<comment type="caution">
    <text evidence="8">The sequence shown here is derived from an EMBL/GenBank/DDBJ whole genome shotgun (WGS) entry which is preliminary data.</text>
</comment>
<keyword evidence="4 7" id="KW-0812">Transmembrane</keyword>
<evidence type="ECO:0000256" key="3">
    <source>
        <dbReference type="ARBA" id="ARBA00022475"/>
    </source>
</evidence>
<organism evidence="8 11">
    <name type="scientific">Arthrobacter bambusae</name>
    <dbReference type="NCBI Taxonomy" id="1338426"/>
    <lineage>
        <taxon>Bacteria</taxon>
        <taxon>Bacillati</taxon>
        <taxon>Actinomycetota</taxon>
        <taxon>Actinomycetes</taxon>
        <taxon>Micrococcales</taxon>
        <taxon>Micrococcaceae</taxon>
        <taxon>Arthrobacter</taxon>
    </lineage>
</organism>
<feature type="transmembrane region" description="Helical" evidence="7">
    <location>
        <begin position="109"/>
        <end position="129"/>
    </location>
</feature>
<dbReference type="InterPro" id="IPR051907">
    <property type="entry name" value="DoxX-like_oxidoreductase"/>
</dbReference>
<evidence type="ECO:0000313" key="11">
    <source>
        <dbReference type="Proteomes" id="UP001242995"/>
    </source>
</evidence>
<feature type="transmembrane region" description="Helical" evidence="7">
    <location>
        <begin position="78"/>
        <end position="97"/>
    </location>
</feature>
<dbReference type="Proteomes" id="UP001242995">
    <property type="component" value="Unassembled WGS sequence"/>
</dbReference>
<comment type="subcellular location">
    <subcellularLocation>
        <location evidence="1">Cell membrane</location>
        <topology evidence="1">Multi-pass membrane protein</topology>
    </subcellularLocation>
</comment>
<sequence>MNFEAKHPSVGVIHSLTRAAIGFLFLCHGAASLFGVMGGAAGTHGGTVPFGVWPSWWAAVIQLVCGALVMLGAGTRWAALIASGSMAYAYFTVHQAHGVFPIENNGEAAALYAWIFLMLVVIGPGPWTATRILGLKRRTPAA</sequence>
<dbReference type="Proteomes" id="UP001230951">
    <property type="component" value="Unassembled WGS sequence"/>
</dbReference>
<proteinExistence type="inferred from homology"/>
<feature type="transmembrane region" description="Helical" evidence="7">
    <location>
        <begin position="21"/>
        <end position="41"/>
    </location>
</feature>
<feature type="transmembrane region" description="Helical" evidence="7">
    <location>
        <begin position="53"/>
        <end position="71"/>
    </location>
</feature>
<dbReference type="GO" id="GO:0005886">
    <property type="term" value="C:plasma membrane"/>
    <property type="evidence" value="ECO:0007669"/>
    <property type="project" value="UniProtKB-SubCell"/>
</dbReference>
<comment type="similarity">
    <text evidence="2">Belongs to the DoxX family.</text>
</comment>
<evidence type="ECO:0000313" key="9">
    <source>
        <dbReference type="EMBL" id="MDQ0180773.1"/>
    </source>
</evidence>